<dbReference type="PANTHER" id="PTHR33116:SF84">
    <property type="entry name" value="RNA-DIRECTED DNA POLYMERASE"/>
    <property type="match status" value="1"/>
</dbReference>
<feature type="compositionally biased region" description="Polar residues" evidence="2">
    <location>
        <begin position="474"/>
        <end position="493"/>
    </location>
</feature>
<reference evidence="5" key="1">
    <citation type="journal article" date="2019" name="Sci. Rep.">
        <title>Draft genome of Tanacetum cinerariifolium, the natural source of mosquito coil.</title>
        <authorList>
            <person name="Yamashiro T."/>
            <person name="Shiraishi A."/>
            <person name="Satake H."/>
            <person name="Nakayama K."/>
        </authorList>
    </citation>
    <scope>NUCLEOTIDE SEQUENCE</scope>
</reference>
<dbReference type="InterPro" id="IPR026960">
    <property type="entry name" value="RVT-Znf"/>
</dbReference>
<feature type="coiled-coil region" evidence="1">
    <location>
        <begin position="233"/>
        <end position="327"/>
    </location>
</feature>
<evidence type="ECO:0000313" key="5">
    <source>
        <dbReference type="EMBL" id="GEV96230.1"/>
    </source>
</evidence>
<feature type="compositionally biased region" description="Pro residues" evidence="2">
    <location>
        <begin position="1374"/>
        <end position="1387"/>
    </location>
</feature>
<comment type="caution">
    <text evidence="5">The sequence shown here is derived from an EMBL/GenBank/DDBJ whole genome shotgun (WGS) entry which is preliminary data.</text>
</comment>
<feature type="region of interest" description="Disordered" evidence="2">
    <location>
        <begin position="1052"/>
        <end position="1170"/>
    </location>
</feature>
<dbReference type="Pfam" id="PF13966">
    <property type="entry name" value="zf-RVT"/>
    <property type="match status" value="1"/>
</dbReference>
<dbReference type="InterPro" id="IPR025724">
    <property type="entry name" value="GAG-pre-integrase_dom"/>
</dbReference>
<sequence>MNKKMKTPLWSHHKINIRPPDYSKENFLPTFTPQTQLTPGQIFWSKDVLKMKIEALKEQDKVAKPVKDLTVYPPNTHVKLVPRVLPTKSQVKINIFALIQLFLEFEKTCKKRITPTGLTEEERGFEQTKECYLTEVIPFFKTLKEHFEGIQKALTTKIKEMKAIFNELEAEVDQNAVNRKCDEIEQRNLLIANDTLISNCLSKEVFYVATNSELNVSRFFEMHDAHTVVQARCLELETELSKLKDKIQKEDHDVMVKRFSNLEVQHLNLQLKYQHLKENLRNNNSLPAQDGPDFDSVFEIKKLKASIQGKENAIRKFRAQISQLQETHSEADRILDFRALDFQITQLTKKVSVLQEQNELFRVENAKVKQHYKELKVHLDYLKHLKESVATLREIVEEAKVERPLDRSVASACLYTKHSQELLEYVKQVWKATSTMLITVGYQWKPTGRIFTLEEQCPLTRFTYPKVVPAKQPGNVSTSKSVITENSSHTSPKPLTDAAMQSDADIPTLTDAAMQSAIVLWYLDSDCSKHMTGDRSRLRNFVKKFICTVRFRNDHFGVIMRQFCDSDLEVAFRKHSCYVRDTDGVELIKGSRGSNLYTISVEDMMKSSPICLLSKASKTKSRLWHRRLNHLNFGTINDLARKDLSSPTKKHLEALKRVFRYLRGTINWGLWYPKDTAMALTAYADVDHAGCQDIRRKAEYIAMSGFCAQILWMRSQLTDYDFAFNKILLYCDNRSAIALCCNNVQHSSSRTYSPKHYQGSGSNFYSRDLPKRYSCAILTPFADTMADMNISANDAPAEQAHAVVPPTRTDDQIFPSSNWVPIGKSNRVLDVQKSQRNPIFLIAVALLRNTNFFRAFTASSTIPAIYIQQFWDTIDAPDITPTNYNNPFVAPPSNDTVIEYVNTLGYPNTLRNVSAMSVNALYQPWRAIFSNIDYAERIWEEFVQSIQIFLTDRKNLVTASRGKKKTTHLLIPSVRFTKLIIHHLKTKHNIHPRSGFPLYYSHDESVLNTLRYVGKDSREIFGMPIPDALLTDEIKGAPYYGEYQKHVAKYQQHLDTEHGKATKGGATESSKATKVNKPKAAKATKPASDPKPKPTPTQPPKSVQEKKRKLVQETTDEPSPAKRSKGGLVRKIRKPMSSLKLVDEPSAEDVPGPARPLVIRKPDSGRIQPLPEGKEKVVDEQVAHDLLTLQTPKNKSPATDASTLQNPKQMDEEFTTTAYPSVQENLKLPSEEQVIPEDPASSIGTLSSLQNLEKDLSFTDQFFVEKKHEEDRGKPMQKQSLLQHNLALEERLDKHGSRLYKLENLNIPHQVSKAVDEIVTYTVEWAMQVPLRARFSDLPTIDIKEILQQRMFKNLEEACQKKRKRRDVPRTPSGSPPLQPPPPPPPAGASGAPGTSEASRSSQLPLPPPPSSTGTSGSTQQQGSKALSSSKSAASAPYSMAWTTSDTKYEYTYSMMKTQGMITYQKLIREKTGGNHYLKKKRPATLEPAWTIPSSNVSDFENNWATAFASTYVTPAKKSLPAKTRDMTNFLNWYCCQFQMEECHKLLTNLVNWTNPQGDQVKVNVNQPLPLGGPLSHVTFQSQFFFNKDLEYLRHGSKGSSPALLISKMKAASYHDFGLELLCQSKCRLKIHDSSSCQKEVRSHMRILSVVKIKAYSRYGYDYLSEIILRRADLQEHTITEKDFKNLHPSDFEDLNLLLLQGHLDHLPGSDKRMLSTAVKLWTRNLVIRQRVKDFQLGIQSYQTQLNLTKPEWDATCYEFKHDYTIIESPRVVVFPSQGIQDQAAPSGTWNALLVEEFMILTTHFFRERNDIIIPFKSLEVFNIALMTTHVWNIVSNKESIWVRWINAYKLKGRSFWDVPLKNYASWTWRKLLRIHELVRPFFWTKIERFFLLDKISDMLSNEGWKWPQSWLLKASILRQTNTPLLDTNMEDTIWWHDGNGTLIRLSVKAAWYAFRNRGSITTWHRIVWFSHNIPRHAFILWIIMRNSLKTQDKLRQWDVGIGTDLSQVTCVFCSSQPDSHAHLFFECPFSDQPIAHQRTVFSVIGRLLLETSAYYIWDERNKRVFKKAKRSWTDIRDIIITTVRLKLFTLKFKYKARVIKFLADWKMPNNFRLYGN</sequence>
<feature type="domain" description="Reverse transcriptase zinc-binding" evidence="3">
    <location>
        <begin position="1947"/>
        <end position="2033"/>
    </location>
</feature>
<feature type="compositionally biased region" description="Basic residues" evidence="2">
    <location>
        <begin position="1122"/>
        <end position="1134"/>
    </location>
</feature>
<feature type="region of interest" description="Disordered" evidence="2">
    <location>
        <begin position="473"/>
        <end position="497"/>
    </location>
</feature>
<feature type="compositionally biased region" description="Low complexity" evidence="2">
    <location>
        <begin position="1388"/>
        <end position="1404"/>
    </location>
</feature>
<organism evidence="5">
    <name type="scientific">Tanacetum cinerariifolium</name>
    <name type="common">Dalmatian daisy</name>
    <name type="synonym">Chrysanthemum cinerariifolium</name>
    <dbReference type="NCBI Taxonomy" id="118510"/>
    <lineage>
        <taxon>Eukaryota</taxon>
        <taxon>Viridiplantae</taxon>
        <taxon>Streptophyta</taxon>
        <taxon>Embryophyta</taxon>
        <taxon>Tracheophyta</taxon>
        <taxon>Spermatophyta</taxon>
        <taxon>Magnoliopsida</taxon>
        <taxon>eudicotyledons</taxon>
        <taxon>Gunneridae</taxon>
        <taxon>Pentapetalae</taxon>
        <taxon>asterids</taxon>
        <taxon>campanulids</taxon>
        <taxon>Asterales</taxon>
        <taxon>Asteraceae</taxon>
        <taxon>Asteroideae</taxon>
        <taxon>Anthemideae</taxon>
        <taxon>Anthemidinae</taxon>
        <taxon>Tanacetum</taxon>
    </lineage>
</organism>
<evidence type="ECO:0000259" key="3">
    <source>
        <dbReference type="Pfam" id="PF13966"/>
    </source>
</evidence>
<dbReference type="EMBL" id="BKCJ010040204">
    <property type="protein sequence ID" value="GEV96230.1"/>
    <property type="molecule type" value="Genomic_DNA"/>
</dbReference>
<dbReference type="PANTHER" id="PTHR33116">
    <property type="entry name" value="REVERSE TRANSCRIPTASE ZINC-BINDING DOMAIN-CONTAINING PROTEIN-RELATED-RELATED"/>
    <property type="match status" value="1"/>
</dbReference>
<evidence type="ECO:0000256" key="2">
    <source>
        <dbReference type="SAM" id="MobiDB-lite"/>
    </source>
</evidence>
<protein>
    <recommendedName>
        <fullName evidence="6">Reverse transcriptase zinc-binding domain-containing protein</fullName>
    </recommendedName>
</protein>
<evidence type="ECO:0000259" key="4">
    <source>
        <dbReference type="Pfam" id="PF13976"/>
    </source>
</evidence>
<gene>
    <name evidence="5" type="ORF">Tci_168207</name>
</gene>
<name>A0A699GRB9_TANCI</name>
<proteinExistence type="predicted"/>
<feature type="compositionally biased region" description="Low complexity" evidence="2">
    <location>
        <begin position="1412"/>
        <end position="1432"/>
    </location>
</feature>
<accession>A0A699GRB9</accession>
<evidence type="ECO:0000256" key="1">
    <source>
        <dbReference type="SAM" id="Coils"/>
    </source>
</evidence>
<evidence type="ECO:0008006" key="6">
    <source>
        <dbReference type="Google" id="ProtNLM"/>
    </source>
</evidence>
<dbReference type="Pfam" id="PF13976">
    <property type="entry name" value="gag_pre-integrs"/>
    <property type="match status" value="1"/>
</dbReference>
<keyword evidence="1" id="KW-0175">Coiled coil</keyword>
<feature type="domain" description="GAG-pre-integrase" evidence="4">
    <location>
        <begin position="595"/>
        <end position="650"/>
    </location>
</feature>
<feature type="region of interest" description="Disordered" evidence="2">
    <location>
        <begin position="1358"/>
        <end position="1432"/>
    </location>
</feature>